<organism evidence="2 3">
    <name type="scientific">Asanoa siamensis</name>
    <dbReference type="NCBI Taxonomy" id="926357"/>
    <lineage>
        <taxon>Bacteria</taxon>
        <taxon>Bacillati</taxon>
        <taxon>Actinomycetota</taxon>
        <taxon>Actinomycetes</taxon>
        <taxon>Micromonosporales</taxon>
        <taxon>Micromonosporaceae</taxon>
        <taxon>Asanoa</taxon>
    </lineage>
</organism>
<dbReference type="PANTHER" id="PTHR18964:SF149">
    <property type="entry name" value="BIFUNCTIONAL UDP-N-ACETYLGLUCOSAMINE 2-EPIMERASE_N-ACETYLMANNOSAMINE KINASE"/>
    <property type="match status" value="1"/>
</dbReference>
<dbReference type="PANTHER" id="PTHR18964">
    <property type="entry name" value="ROK (REPRESSOR, ORF, KINASE) FAMILY"/>
    <property type="match status" value="1"/>
</dbReference>
<evidence type="ECO:0000313" key="3">
    <source>
        <dbReference type="Proteomes" id="UP000604117"/>
    </source>
</evidence>
<accession>A0ABQ4CJW0</accession>
<dbReference type="InterPro" id="IPR000600">
    <property type="entry name" value="ROK"/>
</dbReference>
<proteinExistence type="inferred from homology"/>
<comment type="caution">
    <text evidence="2">The sequence shown here is derived from an EMBL/GenBank/DDBJ whole genome shotgun (WGS) entry which is preliminary data.</text>
</comment>
<keyword evidence="3" id="KW-1185">Reference proteome</keyword>
<dbReference type="SUPFAM" id="SSF46785">
    <property type="entry name" value="Winged helix' DNA-binding domain"/>
    <property type="match status" value="1"/>
</dbReference>
<sequence length="424" mass="43824">MPGRVWTPGAREDDEVVLTGSNLPAVGEYNQTVVLDAIRRHPDGSTRSKLATATGLSSMTVANVCRRLLASGLIEEHGTRVSGPGKPPGILRLNPAGGFSIGVHIDPAVVTYVVVDLAGEVRDHTRSGTPSAQDPASVIDEMGRSINALIETSGVDRSRVLGIGIATPGPVNIADGIVLNPPMLPHWHRVPLRTALSAATGLPVLLEKDVTAAAVAELWYADAADSRDFAFMYYGTGLGTGIAVGGEVVRGVSSNAGDPGHMTVDPNGPECVCGRRGCVGYSTTPRALVERAQREGIVPGAAAGIPEVDAAFTALAALARAGDAAAYAVVADAARQLARAVVVLVNLLDIERVIFGGPFWSRIASIVLDVLPSVVRSDPALVPPHDVRFTESVIPVDVAAVGAATLVFDSTFSPRASTLLISAG</sequence>
<dbReference type="InterPro" id="IPR036390">
    <property type="entry name" value="WH_DNA-bd_sf"/>
</dbReference>
<dbReference type="InterPro" id="IPR043129">
    <property type="entry name" value="ATPase_NBD"/>
</dbReference>
<evidence type="ECO:0000313" key="2">
    <source>
        <dbReference type="EMBL" id="GIF71561.1"/>
    </source>
</evidence>
<comment type="similarity">
    <text evidence="1">Belongs to the ROK (NagC/XylR) family.</text>
</comment>
<dbReference type="InterPro" id="IPR036388">
    <property type="entry name" value="WH-like_DNA-bd_sf"/>
</dbReference>
<reference evidence="2 3" key="1">
    <citation type="submission" date="2021-01" db="EMBL/GenBank/DDBJ databases">
        <title>Whole genome shotgun sequence of Asanoa siamensis NBRC 107932.</title>
        <authorList>
            <person name="Komaki H."/>
            <person name="Tamura T."/>
        </authorList>
    </citation>
    <scope>NUCLEOTIDE SEQUENCE [LARGE SCALE GENOMIC DNA]</scope>
    <source>
        <strain evidence="2 3">NBRC 107932</strain>
    </source>
</reference>
<dbReference type="EMBL" id="BONE01000006">
    <property type="protein sequence ID" value="GIF71561.1"/>
    <property type="molecule type" value="Genomic_DNA"/>
</dbReference>
<evidence type="ECO:0000256" key="1">
    <source>
        <dbReference type="ARBA" id="ARBA00006479"/>
    </source>
</evidence>
<dbReference type="Gene3D" id="1.10.10.10">
    <property type="entry name" value="Winged helix-like DNA-binding domain superfamily/Winged helix DNA-binding domain"/>
    <property type="match status" value="1"/>
</dbReference>
<dbReference type="Pfam" id="PF00480">
    <property type="entry name" value="ROK"/>
    <property type="match status" value="1"/>
</dbReference>
<name>A0ABQ4CJW0_9ACTN</name>
<dbReference type="Proteomes" id="UP000604117">
    <property type="component" value="Unassembled WGS sequence"/>
</dbReference>
<protein>
    <submittedName>
        <fullName evidence="2">Transcriptional regulator</fullName>
    </submittedName>
</protein>
<gene>
    <name evidence="2" type="ORF">Asi02nite_10790</name>
</gene>
<dbReference type="Gene3D" id="3.30.420.40">
    <property type="match status" value="2"/>
</dbReference>
<dbReference type="SUPFAM" id="SSF53067">
    <property type="entry name" value="Actin-like ATPase domain"/>
    <property type="match status" value="1"/>
</dbReference>